<comment type="caution">
    <text evidence="13">The sequence shown here is derived from an EMBL/GenBank/DDBJ whole genome shotgun (WGS) entry which is preliminary data.</text>
</comment>
<evidence type="ECO:0000256" key="2">
    <source>
        <dbReference type="ARBA" id="ARBA00022723"/>
    </source>
</evidence>
<dbReference type="Gene3D" id="3.30.160.60">
    <property type="entry name" value="Classic Zinc Finger"/>
    <property type="match status" value="2"/>
</dbReference>
<evidence type="ECO:0000256" key="10">
    <source>
        <dbReference type="PROSITE-ProRule" id="PRU00042"/>
    </source>
</evidence>
<dbReference type="PANTHER" id="PTHR45878">
    <property type="entry name" value="ZINC FINGER PROTEIN WIP2"/>
    <property type="match status" value="1"/>
</dbReference>
<dbReference type="AlphaFoldDB" id="A0A2C9V6A2"/>
<sequence>MADPCSNLFNGWFNFIPIHSNYTSVFTSYSNPPPYNFNLYSNNHLFNNKSPIQYQTYHPPPPPQKEAPPPLIEYLTPPRQQEEISHESSSNNSMEDDKNMNKKDADDDDDHATVALHIGLPSHSSNLGSRVFSHPSTEEGSSAVSEGYPLQKLSKGQYWIPTPSQILIGPTQFSCPVCFKTFNRYNNLQMHMWGHGSQYRKGPDSLRGTQPTGMLRLPCYCCAPGCKHNIDHPRARPLKDFRTLQTHYKRKHGIKPFMCRKCSKPFAVKGDWRTHEKNCGKIWYCICGSDFKHKRSLKDHIKAFGHGHAAVGIDNSFEEDDDLASELEHEEESSP</sequence>
<feature type="compositionally biased region" description="Pro residues" evidence="11">
    <location>
        <begin position="58"/>
        <end position="71"/>
    </location>
</feature>
<gene>
    <name evidence="13" type="ORF">MANES_10G144400v8</name>
</gene>
<feature type="region of interest" description="Disordered" evidence="11">
    <location>
        <begin position="126"/>
        <end position="145"/>
    </location>
</feature>
<dbReference type="InterPro" id="IPR059161">
    <property type="entry name" value="Znf-C2H2_STOP1/2_3rd"/>
</dbReference>
<feature type="region of interest" description="Disordered" evidence="11">
    <location>
        <begin position="50"/>
        <end position="108"/>
    </location>
</feature>
<dbReference type="SUPFAM" id="SSF57667">
    <property type="entry name" value="beta-beta-alpha zinc fingers"/>
    <property type="match status" value="2"/>
</dbReference>
<organism evidence="13 14">
    <name type="scientific">Manihot esculenta</name>
    <name type="common">Cassava</name>
    <name type="synonym">Jatropha manihot</name>
    <dbReference type="NCBI Taxonomy" id="3983"/>
    <lineage>
        <taxon>Eukaryota</taxon>
        <taxon>Viridiplantae</taxon>
        <taxon>Streptophyta</taxon>
        <taxon>Embryophyta</taxon>
        <taxon>Tracheophyta</taxon>
        <taxon>Spermatophyta</taxon>
        <taxon>Magnoliopsida</taxon>
        <taxon>eudicotyledons</taxon>
        <taxon>Gunneridae</taxon>
        <taxon>Pentapetalae</taxon>
        <taxon>rosids</taxon>
        <taxon>fabids</taxon>
        <taxon>Malpighiales</taxon>
        <taxon>Euphorbiaceae</taxon>
        <taxon>Crotonoideae</taxon>
        <taxon>Manihoteae</taxon>
        <taxon>Manihot</taxon>
    </lineage>
</organism>
<comment type="similarity">
    <text evidence="9">Belongs to the WIP C2H2-type zinc-finger protein family.</text>
</comment>
<name>A0A2C9V6A2_MANES</name>
<keyword evidence="5" id="KW-0862">Zinc</keyword>
<dbReference type="STRING" id="3983.A0A2C9V6A2"/>
<accession>A0A2C9V6A2</accession>
<dbReference type="GO" id="GO:0003700">
    <property type="term" value="F:DNA-binding transcription factor activity"/>
    <property type="evidence" value="ECO:0007669"/>
    <property type="project" value="InterPro"/>
</dbReference>
<dbReference type="InterPro" id="IPR043584">
    <property type="entry name" value="WIP1/2/3/4/5/6"/>
</dbReference>
<dbReference type="GO" id="GO:0008270">
    <property type="term" value="F:zinc ion binding"/>
    <property type="evidence" value="ECO:0007669"/>
    <property type="project" value="UniProtKB-KW"/>
</dbReference>
<dbReference type="Proteomes" id="UP000091857">
    <property type="component" value="Chromosome 10"/>
</dbReference>
<dbReference type="InterPro" id="IPR013087">
    <property type="entry name" value="Znf_C2H2_type"/>
</dbReference>
<evidence type="ECO:0000256" key="4">
    <source>
        <dbReference type="ARBA" id="ARBA00022771"/>
    </source>
</evidence>
<keyword evidence="7" id="KW-0804">Transcription</keyword>
<evidence type="ECO:0000256" key="6">
    <source>
        <dbReference type="ARBA" id="ARBA00023015"/>
    </source>
</evidence>
<dbReference type="InterPro" id="IPR036236">
    <property type="entry name" value="Znf_C2H2_sf"/>
</dbReference>
<keyword evidence="14" id="KW-1185">Reference proteome</keyword>
<dbReference type="PANTHER" id="PTHR45878:SF1">
    <property type="entry name" value="ZINC FINGER PROTEIN WIP2"/>
    <property type="match status" value="1"/>
</dbReference>
<comment type="subcellular location">
    <subcellularLocation>
        <location evidence="1">Nucleus</location>
    </subcellularLocation>
</comment>
<dbReference type="OMA" id="NSSCCEN"/>
<evidence type="ECO:0000313" key="13">
    <source>
        <dbReference type="EMBL" id="OAY40041.1"/>
    </source>
</evidence>
<dbReference type="OrthoDB" id="6077919at2759"/>
<dbReference type="FunFam" id="3.30.160.60:FF:000523">
    <property type="entry name" value="Zinc finger protein WIP2"/>
    <property type="match status" value="1"/>
</dbReference>
<dbReference type="GO" id="GO:0005634">
    <property type="term" value="C:nucleus"/>
    <property type="evidence" value="ECO:0000318"/>
    <property type="project" value="GO_Central"/>
</dbReference>
<dbReference type="FunFam" id="3.30.160.60:FF:001230">
    <property type="entry name" value="zinc finger protein WIP2-like"/>
    <property type="match status" value="1"/>
</dbReference>
<dbReference type="Pfam" id="PF22995">
    <property type="entry name" value="C2CH-3rd_BIRD-IDD"/>
    <property type="match status" value="1"/>
</dbReference>
<protein>
    <recommendedName>
        <fullName evidence="12">C2H2-type domain-containing protein</fullName>
    </recommendedName>
</protein>
<keyword evidence="3" id="KW-0677">Repeat</keyword>
<keyword evidence="4 10" id="KW-0863">Zinc-finger</keyword>
<evidence type="ECO:0000313" key="14">
    <source>
        <dbReference type="Proteomes" id="UP000091857"/>
    </source>
</evidence>
<reference evidence="14" key="1">
    <citation type="journal article" date="2016" name="Nat. Biotechnol.">
        <title>Sequencing wild and cultivated cassava and related species reveals extensive interspecific hybridization and genetic diversity.</title>
        <authorList>
            <person name="Bredeson J.V."/>
            <person name="Lyons J.B."/>
            <person name="Prochnik S.E."/>
            <person name="Wu G.A."/>
            <person name="Ha C.M."/>
            <person name="Edsinger-Gonzales E."/>
            <person name="Grimwood J."/>
            <person name="Schmutz J."/>
            <person name="Rabbi I.Y."/>
            <person name="Egesi C."/>
            <person name="Nauluvula P."/>
            <person name="Lebot V."/>
            <person name="Ndunguru J."/>
            <person name="Mkamilo G."/>
            <person name="Bart R.S."/>
            <person name="Setter T.L."/>
            <person name="Gleadow R.M."/>
            <person name="Kulakow P."/>
            <person name="Ferguson M.E."/>
            <person name="Rounsley S."/>
            <person name="Rokhsar D.S."/>
        </authorList>
    </citation>
    <scope>NUCLEOTIDE SEQUENCE [LARGE SCALE GENOMIC DNA]</scope>
    <source>
        <strain evidence="14">cv. AM560-2</strain>
    </source>
</reference>
<dbReference type="Gramene" id="Manes.10G144400.1.v8.1">
    <property type="protein sequence ID" value="Manes.10G144400.1.v8.1.CDS"/>
    <property type="gene ID" value="Manes.10G144400.v8.1"/>
</dbReference>
<dbReference type="Pfam" id="PF23115">
    <property type="entry name" value="zf-C2H2_STOP2_3rd"/>
    <property type="match status" value="1"/>
</dbReference>
<evidence type="ECO:0000256" key="7">
    <source>
        <dbReference type="ARBA" id="ARBA00023163"/>
    </source>
</evidence>
<dbReference type="InterPro" id="IPR055187">
    <property type="entry name" value="C2CH-3rd_BIRD-IDD"/>
</dbReference>
<dbReference type="PROSITE" id="PS00028">
    <property type="entry name" value="ZINC_FINGER_C2H2_1"/>
    <property type="match status" value="1"/>
</dbReference>
<keyword evidence="2" id="KW-0479">Metal-binding</keyword>
<evidence type="ECO:0000256" key="3">
    <source>
        <dbReference type="ARBA" id="ARBA00022737"/>
    </source>
</evidence>
<dbReference type="PROSITE" id="PS50157">
    <property type="entry name" value="ZINC_FINGER_C2H2_2"/>
    <property type="match status" value="1"/>
</dbReference>
<evidence type="ECO:0000256" key="1">
    <source>
        <dbReference type="ARBA" id="ARBA00004123"/>
    </source>
</evidence>
<dbReference type="GO" id="GO:0080022">
    <property type="term" value="P:primary root development"/>
    <property type="evidence" value="ECO:0000318"/>
    <property type="project" value="GO_Central"/>
</dbReference>
<feature type="domain" description="C2H2-type" evidence="12">
    <location>
        <begin position="173"/>
        <end position="200"/>
    </location>
</feature>
<feature type="compositionally biased region" description="Polar residues" evidence="11">
    <location>
        <begin position="126"/>
        <end position="144"/>
    </location>
</feature>
<evidence type="ECO:0000259" key="12">
    <source>
        <dbReference type="PROSITE" id="PS50157"/>
    </source>
</evidence>
<proteinExistence type="inferred from homology"/>
<evidence type="ECO:0000256" key="11">
    <source>
        <dbReference type="SAM" id="MobiDB-lite"/>
    </source>
</evidence>
<evidence type="ECO:0000256" key="9">
    <source>
        <dbReference type="ARBA" id="ARBA00023452"/>
    </source>
</evidence>
<dbReference type="GO" id="GO:0010468">
    <property type="term" value="P:regulation of gene expression"/>
    <property type="evidence" value="ECO:0000318"/>
    <property type="project" value="GO_Central"/>
</dbReference>
<keyword evidence="6" id="KW-0805">Transcription regulation</keyword>
<evidence type="ECO:0000256" key="5">
    <source>
        <dbReference type="ARBA" id="ARBA00022833"/>
    </source>
</evidence>
<keyword evidence="8" id="KW-0539">Nucleus</keyword>
<dbReference type="Pfam" id="PF00096">
    <property type="entry name" value="zf-C2H2"/>
    <property type="match status" value="1"/>
</dbReference>
<evidence type="ECO:0000256" key="8">
    <source>
        <dbReference type="ARBA" id="ARBA00023242"/>
    </source>
</evidence>
<feature type="compositionally biased region" description="Basic and acidic residues" evidence="11">
    <location>
        <begin position="95"/>
        <end position="105"/>
    </location>
</feature>
<dbReference type="EMBL" id="CM004396">
    <property type="protein sequence ID" value="OAY40041.1"/>
    <property type="molecule type" value="Genomic_DNA"/>
</dbReference>
<dbReference type="SMART" id="SM00355">
    <property type="entry name" value="ZnF_C2H2"/>
    <property type="match status" value="3"/>
</dbReference>